<keyword evidence="4" id="KW-1185">Reference proteome</keyword>
<gene>
    <name evidence="3" type="ORF">TNCT_367151</name>
</gene>
<feature type="domain" description="Tudor" evidence="2">
    <location>
        <begin position="44"/>
        <end position="101"/>
    </location>
</feature>
<sequence>MSVLMKEIFEGWKDREATIKFLKELEGMTEKAEEVVGNPLAFKEWNVGDLCRVKYCDGFYYDGVIIDMKKNICTVRYIGYPEWDKFHRTELKEPRETQNDKTGKSANHSKSGKKNRKTASESDENEEDLSECGACAPTPVTSDDETGKAAYNRRSRNGKKDRTASEKRAYGAGGPTPAVGADETGKHVNNCCACAPTPVACGCMPKIPLPQFPEEFLNNPLIGSMLRSWFMNGYYAGMYAASKNNGGYAGDYA</sequence>
<dbReference type="OrthoDB" id="197400at2759"/>
<feature type="compositionally biased region" description="Acidic residues" evidence="1">
    <location>
        <begin position="121"/>
        <end position="130"/>
    </location>
</feature>
<protein>
    <recommendedName>
        <fullName evidence="2">Tudor domain-containing protein</fullName>
    </recommendedName>
</protein>
<evidence type="ECO:0000259" key="2">
    <source>
        <dbReference type="PROSITE" id="PS50304"/>
    </source>
</evidence>
<accession>A0A8X6F8X3</accession>
<dbReference type="PROSITE" id="PS50304">
    <property type="entry name" value="TUDOR"/>
    <property type="match status" value="1"/>
</dbReference>
<feature type="region of interest" description="Disordered" evidence="1">
    <location>
        <begin position="91"/>
        <end position="181"/>
    </location>
</feature>
<dbReference type="Gene3D" id="2.30.30.140">
    <property type="match status" value="1"/>
</dbReference>
<evidence type="ECO:0000313" key="3">
    <source>
        <dbReference type="EMBL" id="GFQ73152.1"/>
    </source>
</evidence>
<name>A0A8X6F8X3_TRICU</name>
<dbReference type="SMART" id="SM00333">
    <property type="entry name" value="TUDOR"/>
    <property type="match status" value="1"/>
</dbReference>
<evidence type="ECO:0000313" key="4">
    <source>
        <dbReference type="Proteomes" id="UP000887116"/>
    </source>
</evidence>
<reference evidence="3" key="1">
    <citation type="submission" date="2020-07" db="EMBL/GenBank/DDBJ databases">
        <title>Multicomponent nature underlies the extraordinary mechanical properties of spider dragline silk.</title>
        <authorList>
            <person name="Kono N."/>
            <person name="Nakamura H."/>
            <person name="Mori M."/>
            <person name="Yoshida Y."/>
            <person name="Ohtoshi R."/>
            <person name="Malay A.D."/>
            <person name="Moran D.A.P."/>
            <person name="Tomita M."/>
            <person name="Numata K."/>
            <person name="Arakawa K."/>
        </authorList>
    </citation>
    <scope>NUCLEOTIDE SEQUENCE</scope>
</reference>
<feature type="compositionally biased region" description="Basic and acidic residues" evidence="1">
    <location>
        <begin position="91"/>
        <end position="103"/>
    </location>
</feature>
<proteinExistence type="predicted"/>
<evidence type="ECO:0000256" key="1">
    <source>
        <dbReference type="SAM" id="MobiDB-lite"/>
    </source>
</evidence>
<dbReference type="InterPro" id="IPR002999">
    <property type="entry name" value="Tudor"/>
</dbReference>
<dbReference type="EMBL" id="BMAO01011371">
    <property type="protein sequence ID" value="GFQ73152.1"/>
    <property type="molecule type" value="Genomic_DNA"/>
</dbReference>
<feature type="compositionally biased region" description="Basic and acidic residues" evidence="1">
    <location>
        <begin position="158"/>
        <end position="169"/>
    </location>
</feature>
<dbReference type="Proteomes" id="UP000887116">
    <property type="component" value="Unassembled WGS sequence"/>
</dbReference>
<organism evidence="3 4">
    <name type="scientific">Trichonephila clavata</name>
    <name type="common">Joro spider</name>
    <name type="synonym">Nephila clavata</name>
    <dbReference type="NCBI Taxonomy" id="2740835"/>
    <lineage>
        <taxon>Eukaryota</taxon>
        <taxon>Metazoa</taxon>
        <taxon>Ecdysozoa</taxon>
        <taxon>Arthropoda</taxon>
        <taxon>Chelicerata</taxon>
        <taxon>Arachnida</taxon>
        <taxon>Araneae</taxon>
        <taxon>Araneomorphae</taxon>
        <taxon>Entelegynae</taxon>
        <taxon>Araneoidea</taxon>
        <taxon>Nephilidae</taxon>
        <taxon>Trichonephila</taxon>
    </lineage>
</organism>
<dbReference type="SUPFAM" id="SSF63748">
    <property type="entry name" value="Tudor/PWWP/MBT"/>
    <property type="match status" value="1"/>
</dbReference>
<dbReference type="AlphaFoldDB" id="A0A8X6F8X3"/>
<comment type="caution">
    <text evidence="3">The sequence shown here is derived from an EMBL/GenBank/DDBJ whole genome shotgun (WGS) entry which is preliminary data.</text>
</comment>